<evidence type="ECO:0000259" key="3">
    <source>
        <dbReference type="Pfam" id="PF05193"/>
    </source>
</evidence>
<accession>A0ABN6VP08</accession>
<feature type="domain" description="Peptidase M16 C-terminal" evidence="3">
    <location>
        <begin position="208"/>
        <end position="386"/>
    </location>
</feature>
<dbReference type="SUPFAM" id="SSF63411">
    <property type="entry name" value="LuxS/MPP-like metallohydrolase"/>
    <property type="match status" value="2"/>
</dbReference>
<dbReference type="RefSeq" id="WP_282002196.1">
    <property type="nucleotide sequence ID" value="NZ_AP027151.1"/>
</dbReference>
<dbReference type="PANTHER" id="PTHR11851:SF225">
    <property type="entry name" value="NON-PEPTIDASE HOMOLOG YMXG"/>
    <property type="match status" value="1"/>
</dbReference>
<reference evidence="4 5" key="1">
    <citation type="submission" date="2022-12" db="EMBL/GenBank/DDBJ databases">
        <title>Polyphasic characterization of Geotalea uranireducens NIT-SL11 newly isolated from a complex of sewage sludge and microbially reduced graphene oxide.</title>
        <authorList>
            <person name="Xie L."/>
            <person name="Yoshida N."/>
            <person name="Meng L."/>
        </authorList>
    </citation>
    <scope>NUCLEOTIDE SEQUENCE [LARGE SCALE GENOMIC DNA]</scope>
    <source>
        <strain evidence="4 5">NIT-SL11</strain>
    </source>
</reference>
<feature type="domain" description="Peptidase M16 N-terminal" evidence="2">
    <location>
        <begin position="64"/>
        <end position="199"/>
    </location>
</feature>
<sequence length="480" mass="52907">MKIIARLLVVLFAAVCCSLPALAAEAPKANPRTMTFAPLNFEVPKTVRLQLKNGMVVHLLTDRELPIVSITALVNVGSIYEPADKVGLAGLTGAVMRSGGTTALAPEKLDAELEFMASAVESSIGSDAGNVSLACLRRNLPRTLELFADVMMHPAFREDRVALAKNRTIEALRRQNDDPKGVADRELQKALYPGHPLGRYPTIASVRRITREDLVAFHDRYYRPNNVILAVSGDIDQEELVPLLEKVFADWQPAKIAFPAVPEPTGTVRPGVLFVEKDINQSVIRMGELGIDKNNPDLYALRVMDYILGGGFTSRLTTEIRSNQGLAYNVYAAFDVGRRFIGTFEAETETKSESTAKTIGLMRDIIAGMTRSPVSDAELALAKNALINSFIFAFTRADVVAGQRARLEFYGYPAGYLENYRDRIAKVTRDDVLRVAREYLHPDRLVTVVVGDEKKFDRPLAQFGPVEEIKLENGDGKGEQ</sequence>
<dbReference type="InterPro" id="IPR011249">
    <property type="entry name" value="Metalloenz_LuxS/M16"/>
</dbReference>
<keyword evidence="1" id="KW-0732">Signal</keyword>
<dbReference type="Proteomes" id="UP001317705">
    <property type="component" value="Chromosome"/>
</dbReference>
<evidence type="ECO:0000259" key="2">
    <source>
        <dbReference type="Pfam" id="PF00675"/>
    </source>
</evidence>
<organism evidence="4 5">
    <name type="scientific">Geotalea uraniireducens</name>
    <dbReference type="NCBI Taxonomy" id="351604"/>
    <lineage>
        <taxon>Bacteria</taxon>
        <taxon>Pseudomonadati</taxon>
        <taxon>Thermodesulfobacteriota</taxon>
        <taxon>Desulfuromonadia</taxon>
        <taxon>Geobacterales</taxon>
        <taxon>Geobacteraceae</taxon>
        <taxon>Geotalea</taxon>
    </lineage>
</organism>
<feature type="signal peptide" evidence="1">
    <location>
        <begin position="1"/>
        <end position="23"/>
    </location>
</feature>
<dbReference type="InterPro" id="IPR011765">
    <property type="entry name" value="Pept_M16_N"/>
</dbReference>
<dbReference type="InterPro" id="IPR007863">
    <property type="entry name" value="Peptidase_M16_C"/>
</dbReference>
<dbReference type="Gene3D" id="3.30.830.10">
    <property type="entry name" value="Metalloenzyme, LuxS/M16 peptidase-like"/>
    <property type="match status" value="2"/>
</dbReference>
<dbReference type="InterPro" id="IPR050361">
    <property type="entry name" value="MPP/UQCRC_Complex"/>
</dbReference>
<evidence type="ECO:0000256" key="1">
    <source>
        <dbReference type="SAM" id="SignalP"/>
    </source>
</evidence>
<name>A0ABN6VP08_9BACT</name>
<keyword evidence="5" id="KW-1185">Reference proteome</keyword>
<evidence type="ECO:0000313" key="4">
    <source>
        <dbReference type="EMBL" id="BDV42009.1"/>
    </source>
</evidence>
<dbReference type="PANTHER" id="PTHR11851">
    <property type="entry name" value="METALLOPROTEASE"/>
    <property type="match status" value="1"/>
</dbReference>
<dbReference type="Pfam" id="PF05193">
    <property type="entry name" value="Peptidase_M16_C"/>
    <property type="match status" value="1"/>
</dbReference>
<dbReference type="EMBL" id="AP027151">
    <property type="protein sequence ID" value="BDV42009.1"/>
    <property type="molecule type" value="Genomic_DNA"/>
</dbReference>
<feature type="chain" id="PRO_5046296733" evidence="1">
    <location>
        <begin position="24"/>
        <end position="480"/>
    </location>
</feature>
<proteinExistence type="predicted"/>
<gene>
    <name evidence="4" type="ORF">GURASL_09320</name>
</gene>
<evidence type="ECO:0000313" key="5">
    <source>
        <dbReference type="Proteomes" id="UP001317705"/>
    </source>
</evidence>
<protein>
    <submittedName>
        <fullName evidence="4">Peptidase M16</fullName>
    </submittedName>
</protein>
<dbReference type="Pfam" id="PF00675">
    <property type="entry name" value="Peptidase_M16"/>
    <property type="match status" value="1"/>
</dbReference>